<dbReference type="Proteomes" id="UP000321947">
    <property type="component" value="Unassembled WGS sequence"/>
</dbReference>
<gene>
    <name evidence="2" type="ORF">E5676_scaffold2750G00330</name>
    <name evidence="1" type="ORF">E6C27_scaffold24G001580</name>
</gene>
<evidence type="ECO:0000313" key="3">
    <source>
        <dbReference type="Proteomes" id="UP000321393"/>
    </source>
</evidence>
<organism evidence="2 4">
    <name type="scientific">Cucumis melo var. makuwa</name>
    <name type="common">Oriental melon</name>
    <dbReference type="NCBI Taxonomy" id="1194695"/>
    <lineage>
        <taxon>Eukaryota</taxon>
        <taxon>Viridiplantae</taxon>
        <taxon>Streptophyta</taxon>
        <taxon>Embryophyta</taxon>
        <taxon>Tracheophyta</taxon>
        <taxon>Spermatophyta</taxon>
        <taxon>Magnoliopsida</taxon>
        <taxon>eudicotyledons</taxon>
        <taxon>Gunneridae</taxon>
        <taxon>Pentapetalae</taxon>
        <taxon>rosids</taxon>
        <taxon>fabids</taxon>
        <taxon>Cucurbitales</taxon>
        <taxon>Cucurbitaceae</taxon>
        <taxon>Benincaseae</taxon>
        <taxon>Cucumis</taxon>
    </lineage>
</organism>
<evidence type="ECO:0000313" key="1">
    <source>
        <dbReference type="EMBL" id="KAA0054408.1"/>
    </source>
</evidence>
<dbReference type="EMBL" id="SSTE01008830">
    <property type="protein sequence ID" value="KAA0054408.1"/>
    <property type="molecule type" value="Genomic_DNA"/>
</dbReference>
<dbReference type="Proteomes" id="UP000321393">
    <property type="component" value="Unassembled WGS sequence"/>
</dbReference>
<name>A0A5D3BEG8_CUCMM</name>
<evidence type="ECO:0000313" key="4">
    <source>
        <dbReference type="Proteomes" id="UP000321947"/>
    </source>
</evidence>
<protein>
    <submittedName>
        <fullName evidence="2">Uncharacterized protein</fullName>
    </submittedName>
</protein>
<accession>A0A5D3BEG8</accession>
<dbReference type="AlphaFoldDB" id="A0A5D3BEG8"/>
<evidence type="ECO:0000313" key="2">
    <source>
        <dbReference type="EMBL" id="TYJ96835.1"/>
    </source>
</evidence>
<proteinExistence type="predicted"/>
<comment type="caution">
    <text evidence="2">The sequence shown here is derived from an EMBL/GenBank/DDBJ whole genome shotgun (WGS) entry which is preliminary data.</text>
</comment>
<dbReference type="EMBL" id="SSTD01019234">
    <property type="protein sequence ID" value="TYJ96835.1"/>
    <property type="molecule type" value="Genomic_DNA"/>
</dbReference>
<reference evidence="3 4" key="1">
    <citation type="submission" date="2019-08" db="EMBL/GenBank/DDBJ databases">
        <title>Draft genome sequences of two oriental melons (Cucumis melo L. var makuwa).</title>
        <authorList>
            <person name="Kwon S.-Y."/>
        </authorList>
    </citation>
    <scope>NUCLEOTIDE SEQUENCE [LARGE SCALE GENOMIC DNA]</scope>
    <source>
        <strain evidence="4">cv. Chang Bougi</strain>
        <strain evidence="3">cv. SW 3</strain>
        <tissue evidence="2">Leaf</tissue>
    </source>
</reference>
<dbReference type="OrthoDB" id="914151at2759"/>
<sequence>MVANLPGQFTIDELKEVKLGIVEEPYPTFISASLFSEEEVKYMSLLTEYRDIFAWSYKEMPGLDPK</sequence>